<keyword evidence="4" id="KW-0547">Nucleotide-binding</keyword>
<dbReference type="CDD" id="cd10311">
    <property type="entry name" value="PLDc_N_DEXD_c"/>
    <property type="match status" value="1"/>
</dbReference>
<dbReference type="AlphaFoldDB" id="A0A6H0SJR2"/>
<dbReference type="Proteomes" id="UP000502331">
    <property type="component" value="Chromosome"/>
</dbReference>
<sequence>MRLMSNTTERLGDDLKTELRPGSKVRIAASTFSIFAFEALREELEQIDELEFVFTSPAFTPANTGDKIPKERKEFFIPSGHAESSLYGTDFEIRLRNKLTQRAIAKECASWVRRKVKFRSNATGQSMQPMVIADDRAGYFAPQGFTTADLGYEQGNAMSSMVTKLEGAAETKQLLDIFDQIWNTPGHLADVTQAVHDHIAAVYTENSPARIYFLILYNLFAEFLDDISEDTLPNDRTGYENTKVWQSLYNFQRDAATGIINKLETFNGCILADSVGLGKTFTALAVIKYYELRNKSVLVLCPKKLAENWTTYNSNYTTNLFQEDRFSYDVLAHTDLSRSKGQSIGGLHLDRINWGNYDLVVIDESHNFRNADYSEGKESRYQRLMRQVIQDGVKTKVLMLSATPVNNRFNDLKNQLQLAYEGDSEQLSEHLKLSSSIEHVFRDAQAVFNAWSKLEAEERTTERILSMLDFDFFELLDAVTIARSRKHIEAFYDTSAIGAFPKRLPPQAIREPLTDLATAPNFNEIFEQIQMLNLGVYGPLSYVFPSRRAKYEDASRATDGNARGNLDQAGREQGIKQLMTVNLLKRLESSVEAFRITLAKVEQTIDTRLRQLSGTGTNCDNSEVDSDLDLDIEDSESAGVAALMIGDLQIELEDLDVDRYQSDLWHDRETLRELISAMSAITSKHDSKLRKLKELIANKALFPINPGNKKILIFSAFADTASYLYRELGPDLAAAGLHTGVITGGQSGAKTTLGTSYDFGEIMAMFSPISKHRDQIMRGESGEIEVLIGTDVISEGQNLQDCDTLINYDIHWNPVRIIQRFGRVDRIGSKNDVIQLINFWPDISLDEYINLKDRVENRMRIADLAGTGDDNVLDPNSAEATYRREQLRKLQDDVIELEDVRSGVSITDLGLNDFRMDLVGYTRQVGDLAGTPKGLHAAVPANPDLGLVPGAIFALRNIQTDDDQLGSKDGARGNRLHPYYLIYVDQHGDVVADHTEAKHLLDLLRAGCRSFDEPVLEAVAAFNAATADGSEMGAYSQMLTDAISSMIDLNDEHDIDSLFTSGMTTALKNTIAGLDDFELIAFIAVLDPTQELLHG</sequence>
<proteinExistence type="predicted"/>
<keyword evidence="4" id="KW-0347">Helicase</keyword>
<dbReference type="GO" id="GO:0031297">
    <property type="term" value="P:replication fork processing"/>
    <property type="evidence" value="ECO:0007669"/>
    <property type="project" value="TreeGrafter"/>
</dbReference>
<name>A0A6H0SJR2_9MICC</name>
<keyword evidence="1" id="KW-0378">Hydrolase</keyword>
<dbReference type="InterPro" id="IPR049730">
    <property type="entry name" value="SNF2/RAD54-like_C"/>
</dbReference>
<evidence type="ECO:0000259" key="2">
    <source>
        <dbReference type="PROSITE" id="PS51192"/>
    </source>
</evidence>
<dbReference type="GO" id="GO:0006281">
    <property type="term" value="P:DNA repair"/>
    <property type="evidence" value="ECO:0007669"/>
    <property type="project" value="TreeGrafter"/>
</dbReference>
<dbReference type="PANTHER" id="PTHR45766:SF6">
    <property type="entry name" value="SWI_SNF-RELATED MATRIX-ASSOCIATED ACTIN-DEPENDENT REGULATOR OF CHROMATIN SUBFAMILY A-LIKE PROTEIN 1"/>
    <property type="match status" value="1"/>
</dbReference>
<protein>
    <submittedName>
        <fullName evidence="4">ATP-dependent helicase</fullName>
    </submittedName>
</protein>
<dbReference type="SMART" id="SM00490">
    <property type="entry name" value="HELICc"/>
    <property type="match status" value="1"/>
</dbReference>
<dbReference type="InterPro" id="IPR038718">
    <property type="entry name" value="SNF2-like_sf"/>
</dbReference>
<dbReference type="Pfam" id="PF00176">
    <property type="entry name" value="SNF2-rel_dom"/>
    <property type="match status" value="1"/>
</dbReference>
<dbReference type="SMART" id="SM00487">
    <property type="entry name" value="DEXDc"/>
    <property type="match status" value="1"/>
</dbReference>
<dbReference type="InterPro" id="IPR001650">
    <property type="entry name" value="Helicase_C-like"/>
</dbReference>
<dbReference type="GO" id="GO:0005524">
    <property type="term" value="F:ATP binding"/>
    <property type="evidence" value="ECO:0007669"/>
    <property type="project" value="InterPro"/>
</dbReference>
<dbReference type="PROSITE" id="PS51194">
    <property type="entry name" value="HELICASE_CTER"/>
    <property type="match status" value="1"/>
</dbReference>
<dbReference type="InterPro" id="IPR014001">
    <property type="entry name" value="Helicase_ATP-bd"/>
</dbReference>
<accession>A0A6H0SJR2</accession>
<dbReference type="Pfam" id="PF00271">
    <property type="entry name" value="Helicase_C"/>
    <property type="match status" value="1"/>
</dbReference>
<feature type="domain" description="Helicase C-terminal" evidence="3">
    <location>
        <begin position="688"/>
        <end position="876"/>
    </location>
</feature>
<dbReference type="GO" id="GO:0004386">
    <property type="term" value="F:helicase activity"/>
    <property type="evidence" value="ECO:0007669"/>
    <property type="project" value="UniProtKB-KW"/>
</dbReference>
<dbReference type="PANTHER" id="PTHR45766">
    <property type="entry name" value="DNA ANNEALING HELICASE AND ENDONUCLEASE ZRANB3 FAMILY MEMBER"/>
    <property type="match status" value="1"/>
</dbReference>
<dbReference type="Gene3D" id="3.40.50.300">
    <property type="entry name" value="P-loop containing nucleotide triphosphate hydrolases"/>
    <property type="match status" value="1"/>
</dbReference>
<gene>
    <name evidence="4" type="ORF">D3791_11700</name>
</gene>
<evidence type="ECO:0000256" key="1">
    <source>
        <dbReference type="ARBA" id="ARBA00022801"/>
    </source>
</evidence>
<organism evidence="4 5">
    <name type="scientific">Glutamicibacter mishrai</name>
    <dbReference type="NCBI Taxonomy" id="1775880"/>
    <lineage>
        <taxon>Bacteria</taxon>
        <taxon>Bacillati</taxon>
        <taxon>Actinomycetota</taxon>
        <taxon>Actinomycetes</taxon>
        <taxon>Micrococcales</taxon>
        <taxon>Micrococcaceae</taxon>
        <taxon>Glutamicibacter</taxon>
    </lineage>
</organism>
<dbReference type="CDD" id="cd18793">
    <property type="entry name" value="SF2_C_SNF"/>
    <property type="match status" value="1"/>
</dbReference>
<dbReference type="GO" id="GO:0016787">
    <property type="term" value="F:hydrolase activity"/>
    <property type="evidence" value="ECO:0007669"/>
    <property type="project" value="UniProtKB-KW"/>
</dbReference>
<dbReference type="InterPro" id="IPR027417">
    <property type="entry name" value="P-loop_NTPase"/>
</dbReference>
<feature type="domain" description="Helicase ATP-binding" evidence="2">
    <location>
        <begin position="260"/>
        <end position="422"/>
    </location>
</feature>
<reference evidence="4 5" key="1">
    <citation type="submission" date="2018-09" db="EMBL/GenBank/DDBJ databases">
        <title>Glutamicibacter mishrai S5-52T (LMG 29155T = KCTC 39846T).</title>
        <authorList>
            <person name="Das S.K."/>
        </authorList>
    </citation>
    <scope>NUCLEOTIDE SEQUENCE [LARGE SCALE GENOMIC DNA]</scope>
    <source>
        <strain evidence="4 5">S5-52</strain>
    </source>
</reference>
<dbReference type="Gene3D" id="3.40.50.10810">
    <property type="entry name" value="Tandem AAA-ATPase domain"/>
    <property type="match status" value="1"/>
</dbReference>
<dbReference type="SUPFAM" id="SSF52540">
    <property type="entry name" value="P-loop containing nucleoside triphosphate hydrolases"/>
    <property type="match status" value="1"/>
</dbReference>
<keyword evidence="4" id="KW-0067">ATP-binding</keyword>
<dbReference type="InterPro" id="IPR000330">
    <property type="entry name" value="SNF2_N"/>
</dbReference>
<dbReference type="PROSITE" id="PS51192">
    <property type="entry name" value="HELICASE_ATP_BIND_1"/>
    <property type="match status" value="1"/>
</dbReference>
<evidence type="ECO:0000313" key="5">
    <source>
        <dbReference type="Proteomes" id="UP000502331"/>
    </source>
</evidence>
<dbReference type="EMBL" id="CP032549">
    <property type="protein sequence ID" value="QIV87713.1"/>
    <property type="molecule type" value="Genomic_DNA"/>
</dbReference>
<evidence type="ECO:0000313" key="4">
    <source>
        <dbReference type="EMBL" id="QIV87713.1"/>
    </source>
</evidence>
<keyword evidence="5" id="KW-1185">Reference proteome</keyword>
<evidence type="ECO:0000259" key="3">
    <source>
        <dbReference type="PROSITE" id="PS51194"/>
    </source>
</evidence>